<dbReference type="InterPro" id="IPR040846">
    <property type="entry name" value="ORF_12_N"/>
</dbReference>
<reference evidence="2 3" key="1">
    <citation type="submission" date="2015-01" db="EMBL/GenBank/DDBJ databases">
        <title>Draft genome sequence of Leucobacter komagatae strain VKM ST2845.</title>
        <authorList>
            <person name="Karlyshev A.V."/>
            <person name="Kudryashova E.B."/>
        </authorList>
    </citation>
    <scope>NUCLEOTIDE SEQUENCE [LARGE SCALE GENOMIC DNA]</scope>
    <source>
        <strain evidence="2 3">VKM ST2845</strain>
    </source>
</reference>
<evidence type="ECO:0000259" key="1">
    <source>
        <dbReference type="Pfam" id="PF18042"/>
    </source>
</evidence>
<organism evidence="2 3">
    <name type="scientific">Leucobacter komagatae</name>
    <dbReference type="NCBI Taxonomy" id="55969"/>
    <lineage>
        <taxon>Bacteria</taxon>
        <taxon>Bacillati</taxon>
        <taxon>Actinomycetota</taxon>
        <taxon>Actinomycetes</taxon>
        <taxon>Micrococcales</taxon>
        <taxon>Microbacteriaceae</taxon>
        <taxon>Leucobacter</taxon>
    </lineage>
</organism>
<protein>
    <recommendedName>
        <fullName evidence="1">ORF 12 gene product N-terminal domain-containing protein</fullName>
    </recommendedName>
</protein>
<dbReference type="RefSeq" id="WP_042543301.1">
    <property type="nucleotide sequence ID" value="NZ_JXSQ01000004.1"/>
</dbReference>
<keyword evidence="3" id="KW-1185">Reference proteome</keyword>
<dbReference type="EMBL" id="JXSQ01000004">
    <property type="protein sequence ID" value="KIP53154.1"/>
    <property type="molecule type" value="Genomic_DNA"/>
</dbReference>
<dbReference type="Gene3D" id="3.10.450.280">
    <property type="match status" value="1"/>
</dbReference>
<feature type="domain" description="ORF 12 gene product N-terminal" evidence="1">
    <location>
        <begin position="59"/>
        <end position="154"/>
    </location>
</feature>
<comment type="caution">
    <text evidence="2">The sequence shown here is derived from an EMBL/GenBank/DDBJ whole genome shotgun (WGS) entry which is preliminary data.</text>
</comment>
<evidence type="ECO:0000313" key="2">
    <source>
        <dbReference type="EMBL" id="KIP53154.1"/>
    </source>
</evidence>
<gene>
    <name evidence="2" type="ORF">SD72_04815</name>
</gene>
<sequence>MQVSTAVAHHIRPGVRRLGAAGALALAAGLLFSGCASTPGAPAGSTDQAPSEPAAAVTLPQTTAGIEIQWMVDLLNADSEITAQDLAGRFTKSFTEEAPLDTVAEQMNAGVRPGKPFVVTGYEDVSDVLGAARITGASGDSLSLEMRVEEDGTISEMLVRPAPAQ</sequence>
<dbReference type="Proteomes" id="UP000032120">
    <property type="component" value="Unassembled WGS sequence"/>
</dbReference>
<dbReference type="AlphaFoldDB" id="A0A0D0INK9"/>
<dbReference type="OrthoDB" id="108135at2"/>
<evidence type="ECO:0000313" key="3">
    <source>
        <dbReference type="Proteomes" id="UP000032120"/>
    </source>
</evidence>
<accession>A0A0D0INK9</accession>
<dbReference type="Pfam" id="PF18042">
    <property type="entry name" value="ORF_12_N"/>
    <property type="match status" value="1"/>
</dbReference>
<name>A0A0D0INK9_9MICO</name>
<proteinExistence type="predicted"/>